<dbReference type="AlphaFoldDB" id="A0A166XFJ7"/>
<dbReference type="Proteomes" id="UP000076532">
    <property type="component" value="Unassembled WGS sequence"/>
</dbReference>
<evidence type="ECO:0000256" key="1">
    <source>
        <dbReference type="SAM" id="MobiDB-lite"/>
    </source>
</evidence>
<proteinExistence type="predicted"/>
<dbReference type="OrthoDB" id="286814at2759"/>
<feature type="compositionally biased region" description="Polar residues" evidence="1">
    <location>
        <begin position="42"/>
        <end position="60"/>
    </location>
</feature>
<dbReference type="STRING" id="436010.A0A166XFJ7"/>
<gene>
    <name evidence="2" type="ORF">FIBSPDRAFT_15251</name>
</gene>
<feature type="region of interest" description="Disordered" evidence="1">
    <location>
        <begin position="42"/>
        <end position="61"/>
    </location>
</feature>
<name>A0A166XFJ7_9AGAM</name>
<evidence type="ECO:0000313" key="3">
    <source>
        <dbReference type="Proteomes" id="UP000076532"/>
    </source>
</evidence>
<reference evidence="2 3" key="1">
    <citation type="journal article" date="2016" name="Mol. Biol. Evol.">
        <title>Comparative Genomics of Early-Diverging Mushroom-Forming Fungi Provides Insights into the Origins of Lignocellulose Decay Capabilities.</title>
        <authorList>
            <person name="Nagy L.G."/>
            <person name="Riley R."/>
            <person name="Tritt A."/>
            <person name="Adam C."/>
            <person name="Daum C."/>
            <person name="Floudas D."/>
            <person name="Sun H."/>
            <person name="Yadav J.S."/>
            <person name="Pangilinan J."/>
            <person name="Larsson K.H."/>
            <person name="Matsuura K."/>
            <person name="Barry K."/>
            <person name="Labutti K."/>
            <person name="Kuo R."/>
            <person name="Ohm R.A."/>
            <person name="Bhattacharya S.S."/>
            <person name="Shirouzu T."/>
            <person name="Yoshinaga Y."/>
            <person name="Martin F.M."/>
            <person name="Grigoriev I.V."/>
            <person name="Hibbett D.S."/>
        </authorList>
    </citation>
    <scope>NUCLEOTIDE SEQUENCE [LARGE SCALE GENOMIC DNA]</scope>
    <source>
        <strain evidence="2 3">CBS 109695</strain>
    </source>
</reference>
<dbReference type="EMBL" id="KV417480">
    <property type="protein sequence ID" value="KZP34734.1"/>
    <property type="molecule type" value="Genomic_DNA"/>
</dbReference>
<accession>A0A166XFJ7</accession>
<organism evidence="2 3">
    <name type="scientific">Athelia psychrophila</name>
    <dbReference type="NCBI Taxonomy" id="1759441"/>
    <lineage>
        <taxon>Eukaryota</taxon>
        <taxon>Fungi</taxon>
        <taxon>Dikarya</taxon>
        <taxon>Basidiomycota</taxon>
        <taxon>Agaricomycotina</taxon>
        <taxon>Agaricomycetes</taxon>
        <taxon>Agaricomycetidae</taxon>
        <taxon>Atheliales</taxon>
        <taxon>Atheliaceae</taxon>
        <taxon>Athelia</taxon>
    </lineage>
</organism>
<sequence>MCDIWRPEDIPQIFITGCSRPVSNSPPPDLQAHNIATQLPSLSRNSQLPSPVTPSTQLSPASYPFPATAENNLLQPQQLVPLKGFVHEVLCRSRTSVSVMQTALCYLAAMRFKVPELVEKEKNGTGVQGEIDLSYRVVKGDMEAKEWCELELDSIMDNYINTDAAVDFEAVPAAETMSTSAMELAERYEVAWLESVPYISLTGLEPNIAQDLAWTGMPLKIPTGPLPPVFPLP</sequence>
<protein>
    <submittedName>
        <fullName evidence="2">Uncharacterized protein</fullName>
    </submittedName>
</protein>
<keyword evidence="3" id="KW-1185">Reference proteome</keyword>
<evidence type="ECO:0000313" key="2">
    <source>
        <dbReference type="EMBL" id="KZP34734.1"/>
    </source>
</evidence>